<reference evidence="2" key="3">
    <citation type="journal article" date="2021" name="World Allergy Organ. J.">
        <title>Chromosome-level assembly of Dermatophagoides farinae genome and transcriptome reveals two novel allergens Der f 37 and Der f 39.</title>
        <authorList>
            <person name="Chen J."/>
            <person name="Cai Z."/>
            <person name="Fan D."/>
            <person name="Hu J."/>
            <person name="Hou Y."/>
            <person name="He Y."/>
            <person name="Zhang Z."/>
            <person name="Zhao Z."/>
            <person name="Gao P."/>
            <person name="Hu W."/>
            <person name="Sun J."/>
            <person name="Li J."/>
            <person name="Ji K."/>
        </authorList>
    </citation>
    <scope>NUCLEOTIDE SEQUENCE</scope>
    <source>
        <strain evidence="2">JKM2019</strain>
    </source>
</reference>
<proteinExistence type="predicted"/>
<gene>
    <name evidence="3" type="ORF">DERF_005758</name>
    <name evidence="2" type="ORF">HUG17_3314</name>
</gene>
<feature type="transmembrane region" description="Helical" evidence="1">
    <location>
        <begin position="106"/>
        <end position="127"/>
    </location>
</feature>
<dbReference type="Proteomes" id="UP000828236">
    <property type="component" value="Unassembled WGS sequence"/>
</dbReference>
<dbReference type="Proteomes" id="UP000790347">
    <property type="component" value="Unassembled WGS sequence"/>
</dbReference>
<feature type="transmembrane region" description="Helical" evidence="1">
    <location>
        <begin position="362"/>
        <end position="380"/>
    </location>
</feature>
<sequence length="526" mass="63005">MAITVEHNGNENLFHRSNVVDQTTTTTTTTINDCNSSNKFIDDQKVIMNIRKLSSIYEYIRYRIHRRYRRNPFRSLIKFMILMNLIPMNGFEEICNRKPIDHRRSIRVIILYTVPGLLNLIRLFASLQSYDLNENDHRLGWHNILFVPLFIYGQNRYQFSLALATSFFCEFLLTYISWSIVLNPIRRYNLFIQLKQWDKIFRQTFGDSSFNESRTKQIKWNKFNRSGSIQCSFIDDREQLRSLCCLLDFFIRAIPILGIILAIFFLIIIIFDFSLGYFHYELPMIFWFTFIFFNAILLYQTFRVVSFSISWLNILLVSALLFRFQYEHVRSRMLLLKLSTPHEHRIKLLFKLNEINGKIMRFAREISIFILIFYQIYIFVNDMELVLLLDLRSEEFIRYALILVFAATFGFAIVGFSLLSRLNVYSRCMIPCLEQMIYDHNSSSHINRNKIVHIRIDPRYPYHCHLPIRLILFRLKLLETHVQLKTDMIGIRCGDIFTITRDDNFRSLLFFFVNVILISNLFQTYF</sequence>
<keyword evidence="1" id="KW-0472">Membrane</keyword>
<name>A0A922L6X8_DERFA</name>
<reference evidence="3" key="4">
    <citation type="journal article" date="2022" name="Res Sq">
        <title>Comparative Genomics Reveals Insights into the Divergent Evolution of Astigmatic Mites and Household Pest Adaptations.</title>
        <authorList>
            <person name="Xiong Q."/>
            <person name="Wan A.T.-Y."/>
            <person name="Liu X.-Y."/>
            <person name="Fung C.S.-H."/>
            <person name="Xiao X."/>
            <person name="Malainual N."/>
            <person name="Hou J."/>
            <person name="Wang L."/>
            <person name="Wang M."/>
            <person name="Yang K."/>
            <person name="Cui Y."/>
            <person name="Leung E."/>
            <person name="Nong W."/>
            <person name="Shin S.-K."/>
            <person name="Au S."/>
            <person name="Jeong K.Y."/>
            <person name="Chew F.T."/>
            <person name="Hui J."/>
            <person name="Leung T.F."/>
            <person name="Tungtrongchitr A."/>
            <person name="Zhong N."/>
            <person name="Liu Z."/>
            <person name="Tsui S."/>
        </authorList>
    </citation>
    <scope>NUCLEOTIDE SEQUENCE</scope>
    <source>
        <strain evidence="3">Derf</strain>
        <tissue evidence="3">Whole organism</tissue>
    </source>
</reference>
<feature type="transmembrane region" description="Helical" evidence="1">
    <location>
        <begin position="400"/>
        <end position="419"/>
    </location>
</feature>
<dbReference type="EMBL" id="SDOV01000007">
    <property type="protein sequence ID" value="KAH7639281.1"/>
    <property type="molecule type" value="Genomic_DNA"/>
</dbReference>
<feature type="transmembrane region" description="Helical" evidence="1">
    <location>
        <begin position="508"/>
        <end position="525"/>
    </location>
</feature>
<evidence type="ECO:0000313" key="3">
    <source>
        <dbReference type="EMBL" id="KAH9522159.1"/>
    </source>
</evidence>
<reference evidence="3" key="1">
    <citation type="submission" date="2013-05" db="EMBL/GenBank/DDBJ databases">
        <authorList>
            <person name="Yim A.K.Y."/>
            <person name="Chan T.F."/>
            <person name="Ji K.M."/>
            <person name="Liu X.Y."/>
            <person name="Zhou J.W."/>
            <person name="Li R.Q."/>
            <person name="Yang K.Y."/>
            <person name="Li J."/>
            <person name="Li M."/>
            <person name="Law P.T.W."/>
            <person name="Wu Y.L."/>
            <person name="Cai Z.L."/>
            <person name="Qin H."/>
            <person name="Bao Y."/>
            <person name="Leung R.K.K."/>
            <person name="Ng P.K.S."/>
            <person name="Zou J."/>
            <person name="Zhong X.J."/>
            <person name="Ran P.X."/>
            <person name="Zhong N.S."/>
            <person name="Liu Z.G."/>
            <person name="Tsui S.K.W."/>
        </authorList>
    </citation>
    <scope>NUCLEOTIDE SEQUENCE</scope>
    <source>
        <strain evidence="3">Derf</strain>
        <tissue evidence="3">Whole organism</tissue>
    </source>
</reference>
<feature type="transmembrane region" description="Helical" evidence="1">
    <location>
        <begin position="139"/>
        <end position="154"/>
    </location>
</feature>
<organism evidence="3 4">
    <name type="scientific">Dermatophagoides farinae</name>
    <name type="common">American house dust mite</name>
    <dbReference type="NCBI Taxonomy" id="6954"/>
    <lineage>
        <taxon>Eukaryota</taxon>
        <taxon>Metazoa</taxon>
        <taxon>Ecdysozoa</taxon>
        <taxon>Arthropoda</taxon>
        <taxon>Chelicerata</taxon>
        <taxon>Arachnida</taxon>
        <taxon>Acari</taxon>
        <taxon>Acariformes</taxon>
        <taxon>Sarcoptiformes</taxon>
        <taxon>Astigmata</taxon>
        <taxon>Psoroptidia</taxon>
        <taxon>Analgoidea</taxon>
        <taxon>Pyroglyphidae</taxon>
        <taxon>Dermatophagoidinae</taxon>
        <taxon>Dermatophagoides</taxon>
    </lineage>
</organism>
<evidence type="ECO:0000256" key="1">
    <source>
        <dbReference type="SAM" id="Phobius"/>
    </source>
</evidence>
<feature type="transmembrane region" description="Helical" evidence="1">
    <location>
        <begin position="285"/>
        <end position="302"/>
    </location>
</feature>
<keyword evidence="1" id="KW-0812">Transmembrane</keyword>
<evidence type="ECO:0000313" key="4">
    <source>
        <dbReference type="Proteomes" id="UP000790347"/>
    </source>
</evidence>
<keyword evidence="1" id="KW-1133">Transmembrane helix</keyword>
<protein>
    <submittedName>
        <fullName evidence="3">Uncharacterized protein</fullName>
    </submittedName>
</protein>
<dbReference type="EMBL" id="ASGP02000002">
    <property type="protein sequence ID" value="KAH9522159.1"/>
    <property type="molecule type" value="Genomic_DNA"/>
</dbReference>
<feature type="transmembrane region" description="Helical" evidence="1">
    <location>
        <begin position="161"/>
        <end position="181"/>
    </location>
</feature>
<feature type="transmembrane region" description="Helical" evidence="1">
    <location>
        <begin position="308"/>
        <end position="326"/>
    </location>
</feature>
<feature type="transmembrane region" description="Helical" evidence="1">
    <location>
        <begin position="249"/>
        <end position="273"/>
    </location>
</feature>
<reference evidence="2" key="2">
    <citation type="submission" date="2020-06" db="EMBL/GenBank/DDBJ databases">
        <authorList>
            <person name="Ji K."/>
            <person name="Li J."/>
        </authorList>
    </citation>
    <scope>NUCLEOTIDE SEQUENCE</scope>
    <source>
        <strain evidence="2">JKM2019</strain>
        <tissue evidence="2">Whole body</tissue>
    </source>
</reference>
<dbReference type="AlphaFoldDB" id="A0A922L6X8"/>
<accession>A0A922L6X8</accession>
<evidence type="ECO:0000313" key="2">
    <source>
        <dbReference type="EMBL" id="KAH7639281.1"/>
    </source>
</evidence>
<comment type="caution">
    <text evidence="3">The sequence shown here is derived from an EMBL/GenBank/DDBJ whole genome shotgun (WGS) entry which is preliminary data.</text>
</comment>
<keyword evidence="4" id="KW-1185">Reference proteome</keyword>